<dbReference type="Gene3D" id="3.40.50.150">
    <property type="entry name" value="Vaccinia Virus protein VP39"/>
    <property type="match status" value="1"/>
</dbReference>
<evidence type="ECO:0000259" key="36">
    <source>
        <dbReference type="PROSITE" id="PS50041"/>
    </source>
</evidence>
<dbReference type="EC" id="2.7.11.1" evidence="4"/>
<evidence type="ECO:0000256" key="16">
    <source>
        <dbReference type="ARBA" id="ARBA00022837"/>
    </source>
</evidence>
<dbReference type="OrthoDB" id="5858677at2759"/>
<comment type="caution">
    <text evidence="38">The sequence shown here is derived from an EMBL/GenBank/DDBJ whole genome shotgun (WGS) entry which is preliminary data.</text>
</comment>
<feature type="domain" description="C-type lectin" evidence="36">
    <location>
        <begin position="1386"/>
        <end position="1502"/>
    </location>
</feature>
<dbReference type="SMART" id="SM00059">
    <property type="entry name" value="FN2"/>
    <property type="match status" value="1"/>
</dbReference>
<feature type="domain" description="C-type lectin" evidence="36">
    <location>
        <begin position="1675"/>
        <end position="1805"/>
    </location>
</feature>
<evidence type="ECO:0000256" key="33">
    <source>
        <dbReference type="SAM" id="MobiDB-lite"/>
    </source>
</evidence>
<dbReference type="GO" id="GO:0016020">
    <property type="term" value="C:membrane"/>
    <property type="evidence" value="ECO:0007669"/>
    <property type="project" value="UniProtKB-SubCell"/>
</dbReference>
<dbReference type="InterPro" id="IPR000772">
    <property type="entry name" value="Ricin_B_lectin"/>
</dbReference>
<feature type="coiled-coil region" evidence="32">
    <location>
        <begin position="680"/>
        <end position="714"/>
    </location>
</feature>
<evidence type="ECO:0000256" key="20">
    <source>
        <dbReference type="ARBA" id="ARBA00023054"/>
    </source>
</evidence>
<dbReference type="SUPFAM" id="SSF56112">
    <property type="entry name" value="Protein kinase-like (PK-like)"/>
    <property type="match status" value="1"/>
</dbReference>
<evidence type="ECO:0000256" key="29">
    <source>
        <dbReference type="ARBA" id="ARBA00082299"/>
    </source>
</evidence>
<evidence type="ECO:0000256" key="10">
    <source>
        <dbReference type="ARBA" id="ARBA00022692"/>
    </source>
</evidence>
<evidence type="ECO:0000259" key="37">
    <source>
        <dbReference type="PROSITE" id="PS51092"/>
    </source>
</evidence>
<keyword evidence="5" id="KW-1017">Isopeptide bond</keyword>
<feature type="domain" description="C-type lectin" evidence="36">
    <location>
        <begin position="2270"/>
        <end position="2381"/>
    </location>
</feature>
<keyword evidence="24" id="KW-0325">Glycoprotein</keyword>
<reference evidence="38 39" key="1">
    <citation type="submission" date="2018-07" db="EMBL/GenBank/DDBJ databases">
        <title>A high quality draft genome assembly of the barn swallow (H. rustica rustica).</title>
        <authorList>
            <person name="Formenti G."/>
            <person name="Chiara M."/>
            <person name="Poveda L."/>
            <person name="Francoijs K.-J."/>
            <person name="Bonisoli-Alquati A."/>
            <person name="Canova L."/>
            <person name="Gianfranceschi L."/>
            <person name="Horner D.S."/>
            <person name="Saino N."/>
        </authorList>
    </citation>
    <scope>NUCLEOTIDE SEQUENCE [LARGE SCALE GENOMIC DNA]</scope>
    <source>
        <strain evidence="38">Chelidonia</strain>
        <tissue evidence="38">Blood</tissue>
    </source>
</reference>
<dbReference type="InterPro" id="IPR001304">
    <property type="entry name" value="C-type_lectin-like"/>
</dbReference>
<evidence type="ECO:0000313" key="38">
    <source>
        <dbReference type="EMBL" id="RMB95074.1"/>
    </source>
</evidence>
<keyword evidence="8" id="KW-0254">Endocytosis</keyword>
<dbReference type="PANTHER" id="PTHR22803">
    <property type="entry name" value="MANNOSE, PHOSPHOLIPASE, LECTIN RECEPTOR RELATED"/>
    <property type="match status" value="1"/>
</dbReference>
<dbReference type="InterPro" id="IPR016187">
    <property type="entry name" value="CTDL_fold"/>
</dbReference>
<dbReference type="PROSITE" id="PS50041">
    <property type="entry name" value="C_TYPE_LECTIN_2"/>
    <property type="match status" value="8"/>
</dbReference>
<dbReference type="InterPro" id="IPR017441">
    <property type="entry name" value="Protein_kinase_ATP_BS"/>
</dbReference>
<keyword evidence="13" id="KW-0677">Repeat</keyword>
<feature type="compositionally biased region" description="Polar residues" evidence="33">
    <location>
        <begin position="2449"/>
        <end position="2458"/>
    </location>
</feature>
<evidence type="ECO:0000313" key="39">
    <source>
        <dbReference type="Proteomes" id="UP000269221"/>
    </source>
</evidence>
<dbReference type="InterPro" id="IPR033989">
    <property type="entry name" value="CD209-like_CTLD"/>
</dbReference>
<evidence type="ECO:0000256" key="18">
    <source>
        <dbReference type="ARBA" id="ARBA00022843"/>
    </source>
</evidence>
<feature type="compositionally biased region" description="Polar residues" evidence="33">
    <location>
        <begin position="384"/>
        <end position="397"/>
    </location>
</feature>
<dbReference type="PROSITE" id="PS50011">
    <property type="entry name" value="PROTEIN_KINASE_DOM"/>
    <property type="match status" value="1"/>
</dbReference>
<dbReference type="Proteomes" id="UP000269221">
    <property type="component" value="Unassembled WGS sequence"/>
</dbReference>
<dbReference type="InterPro" id="IPR008271">
    <property type="entry name" value="Ser/Thr_kinase_AS"/>
</dbReference>
<dbReference type="Gene3D" id="3.10.100.10">
    <property type="entry name" value="Mannose-Binding Protein A, subunit A"/>
    <property type="match status" value="8"/>
</dbReference>
<organism evidence="38 39">
    <name type="scientific">Hirundo rustica rustica</name>
    <dbReference type="NCBI Taxonomy" id="333673"/>
    <lineage>
        <taxon>Eukaryota</taxon>
        <taxon>Metazoa</taxon>
        <taxon>Chordata</taxon>
        <taxon>Craniata</taxon>
        <taxon>Vertebrata</taxon>
        <taxon>Euteleostomi</taxon>
        <taxon>Archelosauria</taxon>
        <taxon>Archosauria</taxon>
        <taxon>Dinosauria</taxon>
        <taxon>Saurischia</taxon>
        <taxon>Theropoda</taxon>
        <taxon>Coelurosauria</taxon>
        <taxon>Aves</taxon>
        <taxon>Neognathae</taxon>
        <taxon>Neoaves</taxon>
        <taxon>Telluraves</taxon>
        <taxon>Australaves</taxon>
        <taxon>Passeriformes</taxon>
        <taxon>Sylvioidea</taxon>
        <taxon>Hirundinidae</taxon>
        <taxon>Hirundo</taxon>
    </lineage>
</organism>
<sequence length="2476" mass="283362">MAAPNEAQERRPFGRRLLTDPARLFQHNAWDNVEWSEEQEASARSKVRENSSQLLPQDKQEEYEVNAKKYWDDFYKIHENGFFKDRHWLFTEFPELASNRNSSKDKDSVHGFSNTEESNNKGLGSCENGHYSLEARTESQLNLVKSPPVGHTEELAAQKDGELSQSDEDYPGSAASYRILENNAEYDTSRCFAFVHDLCNDQSPFPMPEESLDIVILIFVLSAILPEKMQCIVTRLSRLLKPGGMILLRDYGRHDLAQLRFKKGQCLSDNFYVRGDGTRVYFFTQDELDHLFTTAGLEKIQNLVDRRLQVNRGKQMTMYRVWIQCKGAWHTSLCVVSPGISTEVLILTVFQAEMMEELHSLDPRRQELLEARFTGVGVAKGPLNSESSNQSLCSVGSLSDKELETPEKKQNDQRNRKRKAEAYETSQGKGTPRGHKISDYFERRVEQPLYGVDGSVAKEPQEEHSALPTLMSVMLAKQRLENEQLAQRGGGLCFTFVSSDLTMEKISALENSKNSDLEKKEGRIDDLLRANCDLRRQIDEQQKMLEKYKERLNRCVTMSKKLLIEKSKQEKMACRDKSMQDRLRLGHFTTVRHGASFTEQWTDGYAFQNLIKQQERINSQREEIERQRKMLAKRKPPAMGQTPPASTEQKQRKNKTNGAENETLTLAEYHEQEEIFKLRLGHLKKEEAEIQAELERLERVRNLHIRELKRIHNEDNSQFKDHPTLNDRYLLLHLLGRGGFSEVYKAFDLTEQRYVAVKIHQLNKNWRDEKKENYHKHACREYRIHKELDHPRIVKLYDYFSLDTDSFCTVLEYCEGNDLDFYLKQHKLMSEKEARSIIMQIVNALKYLNEIKPPIIHYDLKPGNILLVNGTACGEIKITDFGLSKIMDDDSYNSVDGMELTSQGAGTYWYLPPECFVVGKEPPKISNKVDVWSVGVIFYQCLYGRKPFGHNQSQQDILQENTILKATEVQFPPKPVVTPEAKAFIRRCLAYRKEDRIDVQQLACDPYLLPHIRKSLLLLCILVETRWMKGAEDGTNGDSRVFLIYNTGVQGCLETKDSLVRLAKGCNASVPAQQWKWVSRNRLFNVGAMQCLGVSWHGANATAGLHLLATYECDRESVNMRWSCRGLGEQLSQHLGARLGNSSLDRGDQAHGSQWRTYGTKEDLCSMPYSEIYTIQGNSHGKPCTIPFKYDNQWFHECTSTGREDGHLWCATTQDYGKDERWGFCPIKSNDCETFWDKDHLTNSCYQFNFQSTLSWREAWNSCEQQGANLLSITEIHEQTYINGLLTGYSSTLWIGLNDLDINGGWQWSDNSPLKYLNWESDQPDNPSEENCGVIRTESSGGWQNRDCGIALPYVCKKKPNATADPFMTDSWSEVKVDCEPSWQPFQSNCYRLVGEKKSWQEAKKTCLRSGGDLVSIHTLSELEFVTKEIKQDVEELWIGLNDLKLQMNFEWSDGTPVRFTYWHPFEPNNFRDSLEDCVTIWGPEGRWNDSPCNQTLPSICKKPGRVSQEKEEDDHGCRKGWKWHSPSCFWLGEDHVPYSDARKTCSDYSSTLVTITNRFEQAYVSSLIYGWDGEYFWTALQDINETGVFRWLSGDEVMYTHWNRNQPGYNKGGCVALATGSSMGLWEVKNCSTFKAKYICRQNLGTPVNPELPGPFPTPSLTATCPQGWSSDPKLRHCYKVFNFEKLQEKKTWIAAQEFCRELGAQLLSLGSYEEEHFVANTLNKIFGESEPELHEQHWFWIGLNRRDPAGDQSWRWSDGLGFFYHNFDRSNYDDDIRSCAVLDLASLQWMPMQCEAQLDWICKLPKGADVKEPEITTQGSKEWVKYEEAEYKFFEHHSTWLQAQRICSWFQAELTSVHSEAELHFLGQNLKKFSRGQEQHWWIGLHTYENDGRFKWSDGSLLNFVSWAPGKPRPISKDRKCVYMTASREDWGDQKCMTALPYICKRNNGTAVKPSLSPVPAATSGGCPKGWLPFLSKCFSFNGHNKGEIVKWPEAKQVCESQGAILATIASPLEQAFITSMLPNISFDLWIGLHDAQGEFQWVEGEPLRHVSWAPGEPSGCSSSSPHDEPTNCVVVWHGSPPLFTGRWDDRSCLEEKHGYVCQRSIDPSLSPAQAPFPPSPTGTLFYHNSTYRILQKPLRWHEALLLCETLNATLATIPNPYSQAFLTQAVSSLQAPLWIGLANDEGGRSYSWLTEENLIYTNWQDGEPQQMAGCSYMDTDGSWRTASCDTKLHGGICQLQRGHPRMHKWSYSGSCPKSLEDSSWIPFRDHCYTFHMEITLGQKDAMRRCQKVGGTVLSIQDETENVFVWEHLQAYEGLSKGAWLGMTFNPKGGTLVWHDNTAVNYSNWGQHDTGPSMLSQNSCYWIQSSNGVWRLGSCTNVTMGVICKIPRVEESSFSKAALPENTTAIAVVVLSTLALCAVLGVIVFLYKRRQSAERGAFESARYSRTTSNPSESAEKNILVSDMEMNEQQD</sequence>
<evidence type="ECO:0000256" key="24">
    <source>
        <dbReference type="ARBA" id="ARBA00023180"/>
    </source>
</evidence>
<dbReference type="FunFam" id="3.10.100.10:FF:000021">
    <property type="entry name" value="Mannose receptor C type 2"/>
    <property type="match status" value="1"/>
</dbReference>
<keyword evidence="11" id="KW-0732">Signal</keyword>
<feature type="transmembrane region" description="Helical" evidence="34">
    <location>
        <begin position="2411"/>
        <end position="2433"/>
    </location>
</feature>
<dbReference type="SUPFAM" id="SSF57440">
    <property type="entry name" value="Kringle-like"/>
    <property type="match status" value="1"/>
</dbReference>
<dbReference type="CDD" id="cd23408">
    <property type="entry name" value="beta-trefoil_Ricin_MRC2"/>
    <property type="match status" value="1"/>
</dbReference>
<keyword evidence="39" id="KW-1185">Reference proteome</keyword>
<evidence type="ECO:0000256" key="25">
    <source>
        <dbReference type="ARBA" id="ARBA00023242"/>
    </source>
</evidence>
<evidence type="ECO:0000256" key="31">
    <source>
        <dbReference type="PROSITE-ProRule" id="PRU10141"/>
    </source>
</evidence>
<dbReference type="InterPro" id="IPR000719">
    <property type="entry name" value="Prot_kinase_dom"/>
</dbReference>
<keyword evidence="14 31" id="KW-0547">Nucleotide-binding</keyword>
<dbReference type="SMART" id="SM00034">
    <property type="entry name" value="CLECT"/>
    <property type="match status" value="8"/>
</dbReference>
<dbReference type="InterPro" id="IPR036943">
    <property type="entry name" value="FN_type2_sf"/>
</dbReference>
<dbReference type="FunFam" id="3.10.100.10:FF:000029">
    <property type="entry name" value="Mannose receptor C type 2"/>
    <property type="match status" value="1"/>
</dbReference>
<evidence type="ECO:0000256" key="30">
    <source>
        <dbReference type="PROSITE-ProRule" id="PRU00479"/>
    </source>
</evidence>
<dbReference type="Pfam" id="PF00069">
    <property type="entry name" value="Pkinase"/>
    <property type="match status" value="1"/>
</dbReference>
<dbReference type="GO" id="GO:0004674">
    <property type="term" value="F:protein serine/threonine kinase activity"/>
    <property type="evidence" value="ECO:0007669"/>
    <property type="project" value="UniProtKB-KW"/>
</dbReference>
<dbReference type="Gene3D" id="1.10.510.10">
    <property type="entry name" value="Transferase(Phosphotransferase) domain 1"/>
    <property type="match status" value="1"/>
</dbReference>
<dbReference type="PROSITE" id="PS00023">
    <property type="entry name" value="FN2_1"/>
    <property type="match status" value="1"/>
</dbReference>
<dbReference type="InterPro" id="IPR013806">
    <property type="entry name" value="Kringle-like"/>
</dbReference>
<evidence type="ECO:0000256" key="12">
    <source>
        <dbReference type="ARBA" id="ARBA00022734"/>
    </source>
</evidence>
<evidence type="ECO:0000256" key="15">
    <source>
        <dbReference type="ARBA" id="ARBA00022777"/>
    </source>
</evidence>
<keyword evidence="19 34" id="KW-1133">Transmembrane helix</keyword>
<feature type="domain" description="C-type lectin" evidence="36">
    <location>
        <begin position="1525"/>
        <end position="1633"/>
    </location>
</feature>
<dbReference type="EMBL" id="QRBI01000189">
    <property type="protein sequence ID" value="RMB95074.1"/>
    <property type="molecule type" value="Genomic_DNA"/>
</dbReference>
<dbReference type="STRING" id="333673.A0A3M0J2G4"/>
<feature type="domain" description="C-type lectin" evidence="36">
    <location>
        <begin position="1976"/>
        <end position="2095"/>
    </location>
</feature>
<dbReference type="InterPro" id="IPR035992">
    <property type="entry name" value="Ricin_B-like_lectins"/>
</dbReference>
<evidence type="ECO:0000256" key="34">
    <source>
        <dbReference type="SAM" id="Phobius"/>
    </source>
</evidence>
<dbReference type="CDD" id="cd14041">
    <property type="entry name" value="STKc_TLK2"/>
    <property type="match status" value="1"/>
</dbReference>
<evidence type="ECO:0000256" key="26">
    <source>
        <dbReference type="ARBA" id="ARBA00047899"/>
    </source>
</evidence>
<feature type="domain" description="C-type lectin" evidence="36">
    <location>
        <begin position="1241"/>
        <end position="1357"/>
    </location>
</feature>
<dbReference type="Gene3D" id="2.10.10.10">
    <property type="entry name" value="Fibronectin, type II, collagen-binding"/>
    <property type="match status" value="1"/>
</dbReference>
<keyword evidence="6" id="KW-0723">Serine/threonine-protein kinase</keyword>
<keyword evidence="10 34" id="KW-0812">Transmembrane</keyword>
<dbReference type="InterPro" id="IPR000562">
    <property type="entry name" value="FN_type2_dom"/>
</dbReference>
<evidence type="ECO:0000256" key="1">
    <source>
        <dbReference type="ARBA" id="ARBA00001946"/>
    </source>
</evidence>
<dbReference type="InterPro" id="IPR016186">
    <property type="entry name" value="C-type_lectin-like/link_sf"/>
</dbReference>
<keyword evidence="7" id="KW-0597">Phosphoprotein</keyword>
<dbReference type="CDD" id="cd03590">
    <property type="entry name" value="CLECT_DC-SIGN_like"/>
    <property type="match status" value="1"/>
</dbReference>
<evidence type="ECO:0000256" key="4">
    <source>
        <dbReference type="ARBA" id="ARBA00012513"/>
    </source>
</evidence>
<dbReference type="PROSITE" id="PS50231">
    <property type="entry name" value="RICIN_B_LECTIN"/>
    <property type="match status" value="1"/>
</dbReference>
<dbReference type="Pfam" id="PF00040">
    <property type="entry name" value="fn2"/>
    <property type="match status" value="1"/>
</dbReference>
<keyword evidence="17 31" id="KW-0067">ATP-binding</keyword>
<dbReference type="SUPFAM" id="SSF50370">
    <property type="entry name" value="Ricin B-like lectins"/>
    <property type="match status" value="1"/>
</dbReference>
<feature type="region of interest" description="Disordered" evidence="33">
    <location>
        <begin position="2444"/>
        <end position="2476"/>
    </location>
</feature>
<evidence type="ECO:0000256" key="6">
    <source>
        <dbReference type="ARBA" id="ARBA00022527"/>
    </source>
</evidence>
<feature type="disulfide bond" evidence="30">
    <location>
        <begin position="1198"/>
        <end position="1225"/>
    </location>
</feature>
<dbReference type="CDD" id="cd00062">
    <property type="entry name" value="FN2"/>
    <property type="match status" value="1"/>
</dbReference>
<dbReference type="InterPro" id="IPR011009">
    <property type="entry name" value="Kinase-like_dom_sf"/>
</dbReference>
<dbReference type="CDD" id="cd12087">
    <property type="entry name" value="TM_EGFR-like"/>
    <property type="match status" value="1"/>
</dbReference>
<evidence type="ECO:0000256" key="32">
    <source>
        <dbReference type="SAM" id="Coils"/>
    </source>
</evidence>
<feature type="region of interest" description="Disordered" evidence="33">
    <location>
        <begin position="99"/>
        <end position="129"/>
    </location>
</feature>
<evidence type="ECO:0000256" key="11">
    <source>
        <dbReference type="ARBA" id="ARBA00022729"/>
    </source>
</evidence>
<keyword evidence="9" id="KW-0808">Transferase</keyword>
<dbReference type="PROSITE" id="PS00615">
    <property type="entry name" value="C_TYPE_LECTIN_1"/>
    <property type="match status" value="3"/>
</dbReference>
<comment type="catalytic activity">
    <reaction evidence="27">
        <text>L-seryl-[protein] + ATP = O-phospho-L-seryl-[protein] + ADP + H(+)</text>
        <dbReference type="Rhea" id="RHEA:17989"/>
        <dbReference type="Rhea" id="RHEA-COMP:9863"/>
        <dbReference type="Rhea" id="RHEA-COMP:11604"/>
        <dbReference type="ChEBI" id="CHEBI:15378"/>
        <dbReference type="ChEBI" id="CHEBI:29999"/>
        <dbReference type="ChEBI" id="CHEBI:30616"/>
        <dbReference type="ChEBI" id="CHEBI:83421"/>
        <dbReference type="ChEBI" id="CHEBI:456216"/>
        <dbReference type="EC" id="2.7.11.1"/>
    </reaction>
</comment>
<feature type="compositionally biased region" description="Basic and acidic residues" evidence="33">
    <location>
        <begin position="399"/>
        <end position="414"/>
    </location>
</feature>
<dbReference type="GO" id="GO:0005634">
    <property type="term" value="C:nucleus"/>
    <property type="evidence" value="ECO:0007669"/>
    <property type="project" value="UniProtKB-SubCell"/>
</dbReference>
<evidence type="ECO:0000256" key="21">
    <source>
        <dbReference type="ARBA" id="ARBA00023136"/>
    </source>
</evidence>
<evidence type="ECO:0000256" key="13">
    <source>
        <dbReference type="ARBA" id="ARBA00022737"/>
    </source>
</evidence>
<feature type="domain" description="Fibronectin type-II" evidence="37">
    <location>
        <begin position="1179"/>
        <end position="1227"/>
    </location>
</feature>
<protein>
    <recommendedName>
        <fullName evidence="28">C-type mannose receptor 2</fullName>
        <ecNumber evidence="4">2.7.11.1</ecNumber>
    </recommendedName>
    <alternativeName>
        <fullName evidence="29">Macrophage mannose receptor 2</fullName>
    </alternativeName>
</protein>
<dbReference type="FunFam" id="3.10.100.10:FF:000020">
    <property type="entry name" value="Mannose receptor C type 2"/>
    <property type="match status" value="1"/>
</dbReference>
<gene>
    <name evidence="38" type="ORF">DUI87_28445</name>
</gene>
<feature type="region of interest" description="Disordered" evidence="33">
    <location>
        <begin position="631"/>
        <end position="658"/>
    </location>
</feature>
<dbReference type="FunFam" id="1.10.510.10:FF:000037">
    <property type="entry name" value="Serine/threonine-protein kinase tousled-like 2"/>
    <property type="match status" value="1"/>
</dbReference>
<feature type="region of interest" description="Disordered" evidence="33">
    <location>
        <begin position="379"/>
        <end position="436"/>
    </location>
</feature>
<dbReference type="PROSITE" id="PS00107">
    <property type="entry name" value="PROTEIN_KINASE_ATP"/>
    <property type="match status" value="1"/>
</dbReference>
<dbReference type="FunFam" id="3.10.100.10:FF:000018">
    <property type="entry name" value="Mannose receptor, C type 2"/>
    <property type="match status" value="1"/>
</dbReference>
<evidence type="ECO:0000256" key="3">
    <source>
        <dbReference type="ARBA" id="ARBA00004167"/>
    </source>
</evidence>
<evidence type="ECO:0000259" key="35">
    <source>
        <dbReference type="PROSITE" id="PS50011"/>
    </source>
</evidence>
<accession>A0A3M0J2G4</accession>
<evidence type="ECO:0000256" key="8">
    <source>
        <dbReference type="ARBA" id="ARBA00022583"/>
    </source>
</evidence>
<dbReference type="InterPro" id="IPR050111">
    <property type="entry name" value="C-type_lectin/snaclec_domain"/>
</dbReference>
<dbReference type="Pfam" id="PF00059">
    <property type="entry name" value="Lectin_C"/>
    <property type="match status" value="8"/>
</dbReference>
<evidence type="ECO:0000256" key="17">
    <source>
        <dbReference type="ARBA" id="ARBA00022840"/>
    </source>
</evidence>
<dbReference type="FunFam" id="3.10.100.10:FF:000033">
    <property type="entry name" value="Mannose receptor C type 2"/>
    <property type="match status" value="1"/>
</dbReference>
<dbReference type="InterPro" id="IPR029063">
    <property type="entry name" value="SAM-dependent_MTases_sf"/>
</dbReference>
<evidence type="ECO:0000256" key="19">
    <source>
        <dbReference type="ARBA" id="ARBA00022989"/>
    </source>
</evidence>
<feature type="domain" description="C-type lectin" evidence="36">
    <location>
        <begin position="1828"/>
        <end position="1947"/>
    </location>
</feature>
<keyword evidence="18" id="KW-0832">Ubl conjugation</keyword>
<feature type="binding site" evidence="31">
    <location>
        <position position="758"/>
    </location>
    <ligand>
        <name>ATP</name>
        <dbReference type="ChEBI" id="CHEBI:30616"/>
    </ligand>
</feature>
<evidence type="ECO:0000256" key="14">
    <source>
        <dbReference type="ARBA" id="ARBA00022741"/>
    </source>
</evidence>
<evidence type="ECO:0000256" key="7">
    <source>
        <dbReference type="ARBA" id="ARBA00022553"/>
    </source>
</evidence>
<evidence type="ECO:0000256" key="23">
    <source>
        <dbReference type="ARBA" id="ARBA00023170"/>
    </source>
</evidence>
<keyword evidence="22 30" id="KW-1015">Disulfide bond</keyword>
<dbReference type="SUPFAM" id="SSF53335">
    <property type="entry name" value="S-adenosyl-L-methionine-dependent methyltransferases"/>
    <property type="match status" value="1"/>
</dbReference>
<dbReference type="GO" id="GO:0031012">
    <property type="term" value="C:extracellular matrix"/>
    <property type="evidence" value="ECO:0007669"/>
    <property type="project" value="UniProtKB-ARBA"/>
</dbReference>
<dbReference type="FunFam" id="3.10.100.10:FF:000019">
    <property type="entry name" value="Mannose receptor C type 2"/>
    <property type="match status" value="1"/>
</dbReference>
<dbReference type="FunFam" id="2.80.10.50:FF:000035">
    <property type="entry name" value="Mannose receptor C type 2"/>
    <property type="match status" value="1"/>
</dbReference>
<evidence type="ECO:0000256" key="28">
    <source>
        <dbReference type="ARBA" id="ARBA00070538"/>
    </source>
</evidence>
<dbReference type="FunFam" id="3.10.100.10:FF:000035">
    <property type="entry name" value="C-type mannose receptor 2"/>
    <property type="match status" value="1"/>
</dbReference>
<dbReference type="PROSITE" id="PS51092">
    <property type="entry name" value="FN2_2"/>
    <property type="match status" value="1"/>
</dbReference>
<dbReference type="GO" id="GO:0005524">
    <property type="term" value="F:ATP binding"/>
    <property type="evidence" value="ECO:0007669"/>
    <property type="project" value="UniProtKB-UniRule"/>
</dbReference>
<dbReference type="GO" id="GO:0030246">
    <property type="term" value="F:carbohydrate binding"/>
    <property type="evidence" value="ECO:0007669"/>
    <property type="project" value="UniProtKB-KW"/>
</dbReference>
<keyword evidence="16" id="KW-0106">Calcium</keyword>
<comment type="cofactor">
    <cofactor evidence="1">
        <name>Mg(2+)</name>
        <dbReference type="ChEBI" id="CHEBI:18420"/>
    </cofactor>
</comment>
<proteinExistence type="predicted"/>
<evidence type="ECO:0000256" key="5">
    <source>
        <dbReference type="ARBA" id="ARBA00022499"/>
    </source>
</evidence>
<evidence type="ECO:0000256" key="22">
    <source>
        <dbReference type="ARBA" id="ARBA00023157"/>
    </source>
</evidence>
<dbReference type="FunFam" id="3.10.100.10:FF:000026">
    <property type="entry name" value="C-type mannose receptor 2"/>
    <property type="match status" value="1"/>
</dbReference>
<feature type="disulfide bond" evidence="30">
    <location>
        <begin position="1184"/>
        <end position="1210"/>
    </location>
</feature>
<keyword evidence="15" id="KW-0418">Kinase</keyword>
<dbReference type="PRINTS" id="PR00013">
    <property type="entry name" value="FNTYPEII"/>
</dbReference>
<feature type="compositionally biased region" description="Polar residues" evidence="33">
    <location>
        <begin position="111"/>
        <end position="122"/>
    </location>
</feature>
<evidence type="ECO:0000256" key="9">
    <source>
        <dbReference type="ARBA" id="ARBA00022679"/>
    </source>
</evidence>
<feature type="domain" description="C-type lectin" evidence="36">
    <location>
        <begin position="2129"/>
        <end position="2235"/>
    </location>
</feature>
<name>A0A3M0J2G4_HIRRU</name>
<dbReference type="FunFam" id="2.10.10.10:FF:000001">
    <property type="entry name" value="Fibronectin 1a isoform 1"/>
    <property type="match status" value="1"/>
</dbReference>
<keyword evidence="20 32" id="KW-0175">Coiled coil</keyword>
<keyword evidence="25" id="KW-0539">Nucleus</keyword>
<keyword evidence="21 34" id="KW-0472">Membrane</keyword>
<dbReference type="SMART" id="SM00220">
    <property type="entry name" value="S_TKc"/>
    <property type="match status" value="1"/>
</dbReference>
<dbReference type="GO" id="GO:0006897">
    <property type="term" value="P:endocytosis"/>
    <property type="evidence" value="ECO:0007669"/>
    <property type="project" value="UniProtKB-KW"/>
</dbReference>
<comment type="subcellular location">
    <subcellularLocation>
        <location evidence="3">Membrane</location>
        <topology evidence="3">Single-pass membrane protein</topology>
    </subcellularLocation>
    <subcellularLocation>
        <location evidence="2">Nucleus</location>
    </subcellularLocation>
</comment>
<comment type="catalytic activity">
    <reaction evidence="26">
        <text>L-threonyl-[protein] + ATP = O-phospho-L-threonyl-[protein] + ADP + H(+)</text>
        <dbReference type="Rhea" id="RHEA:46608"/>
        <dbReference type="Rhea" id="RHEA-COMP:11060"/>
        <dbReference type="Rhea" id="RHEA-COMP:11605"/>
        <dbReference type="ChEBI" id="CHEBI:15378"/>
        <dbReference type="ChEBI" id="CHEBI:30013"/>
        <dbReference type="ChEBI" id="CHEBI:30616"/>
        <dbReference type="ChEBI" id="CHEBI:61977"/>
        <dbReference type="ChEBI" id="CHEBI:456216"/>
        <dbReference type="EC" id="2.7.11.1"/>
    </reaction>
</comment>
<feature type="domain" description="Protein kinase" evidence="35">
    <location>
        <begin position="729"/>
        <end position="1008"/>
    </location>
</feature>
<evidence type="ECO:0000256" key="2">
    <source>
        <dbReference type="ARBA" id="ARBA00004123"/>
    </source>
</evidence>
<dbReference type="SUPFAM" id="SSF56436">
    <property type="entry name" value="C-type lectin-like"/>
    <property type="match status" value="8"/>
</dbReference>
<keyword evidence="12" id="KW-0430">Lectin</keyword>
<dbReference type="InterPro" id="IPR018378">
    <property type="entry name" value="C-type_lectin_CS"/>
</dbReference>
<dbReference type="PROSITE" id="PS00108">
    <property type="entry name" value="PROTEIN_KINASE_ST"/>
    <property type="match status" value="1"/>
</dbReference>
<dbReference type="CDD" id="cd00037">
    <property type="entry name" value="CLECT"/>
    <property type="match status" value="7"/>
</dbReference>
<dbReference type="Gene3D" id="2.80.10.50">
    <property type="match status" value="1"/>
</dbReference>
<evidence type="ECO:0000256" key="27">
    <source>
        <dbReference type="ARBA" id="ARBA00048679"/>
    </source>
</evidence>
<dbReference type="Pfam" id="PF24562">
    <property type="entry name" value="CysR_MRC2_N"/>
    <property type="match status" value="1"/>
</dbReference>
<keyword evidence="23" id="KW-0675">Receptor</keyword>